<evidence type="ECO:0000313" key="1">
    <source>
        <dbReference type="EMBL" id="CAI9977596.1"/>
    </source>
</evidence>
<proteinExistence type="predicted"/>
<organism evidence="1">
    <name type="scientific">Hexamita inflata</name>
    <dbReference type="NCBI Taxonomy" id="28002"/>
    <lineage>
        <taxon>Eukaryota</taxon>
        <taxon>Metamonada</taxon>
        <taxon>Diplomonadida</taxon>
        <taxon>Hexamitidae</taxon>
        <taxon>Hexamitinae</taxon>
        <taxon>Hexamita</taxon>
    </lineage>
</organism>
<dbReference type="Proteomes" id="UP001642409">
    <property type="component" value="Unassembled WGS sequence"/>
</dbReference>
<evidence type="ECO:0000313" key="2">
    <source>
        <dbReference type="EMBL" id="CAL6028791.1"/>
    </source>
</evidence>
<dbReference type="EMBL" id="CATOUU010001179">
    <property type="protein sequence ID" value="CAI9977596.1"/>
    <property type="molecule type" value="Genomic_DNA"/>
</dbReference>
<keyword evidence="3" id="KW-1185">Reference proteome</keyword>
<reference evidence="1" key="1">
    <citation type="submission" date="2023-06" db="EMBL/GenBank/DDBJ databases">
        <authorList>
            <person name="Kurt Z."/>
        </authorList>
    </citation>
    <scope>NUCLEOTIDE SEQUENCE</scope>
</reference>
<accession>A0AA86RGK9</accession>
<name>A0AA86RGK9_9EUKA</name>
<dbReference type="AlphaFoldDB" id="A0AA86RGK9"/>
<dbReference type="EMBL" id="CAXDID020000108">
    <property type="protein sequence ID" value="CAL6028791.1"/>
    <property type="molecule type" value="Genomic_DNA"/>
</dbReference>
<protein>
    <submittedName>
        <fullName evidence="2">Hypothetical_protein</fullName>
    </submittedName>
</protein>
<comment type="caution">
    <text evidence="1">The sequence shown here is derived from an EMBL/GenBank/DDBJ whole genome shotgun (WGS) entry which is preliminary data.</text>
</comment>
<sequence>MIVHVLVAESKILNLAGFVLELFGHLIKQFQTRSRQRATARLHTYSTQNVIQEVESRGRTELKLAVVKYGNDSDVICAEEFPHRRVVCLKNKYYSMIYNNPAFDCQQDSSGLHSALAESERRTSPGSDRFFSMYIRDVVLTQ</sequence>
<reference evidence="2 3" key="2">
    <citation type="submission" date="2024-07" db="EMBL/GenBank/DDBJ databases">
        <authorList>
            <person name="Akdeniz Z."/>
        </authorList>
    </citation>
    <scope>NUCLEOTIDE SEQUENCE [LARGE SCALE GENOMIC DNA]</scope>
</reference>
<gene>
    <name evidence="2" type="ORF">HINF_LOCUS31977</name>
    <name evidence="1" type="ORF">HINF_LOCUS65241</name>
</gene>
<evidence type="ECO:0000313" key="3">
    <source>
        <dbReference type="Proteomes" id="UP001642409"/>
    </source>
</evidence>